<dbReference type="EMBL" id="JBHSMJ010000054">
    <property type="protein sequence ID" value="MFC5452462.1"/>
    <property type="molecule type" value="Genomic_DNA"/>
</dbReference>
<name>A0ABW0KIA9_9BACL</name>
<dbReference type="Proteomes" id="UP001596044">
    <property type="component" value="Unassembled WGS sequence"/>
</dbReference>
<feature type="transmembrane region" description="Helical" evidence="1">
    <location>
        <begin position="12"/>
        <end position="32"/>
    </location>
</feature>
<feature type="transmembrane region" description="Helical" evidence="1">
    <location>
        <begin position="44"/>
        <end position="65"/>
    </location>
</feature>
<dbReference type="InterPro" id="IPR047793">
    <property type="entry name" value="LiaF_C"/>
</dbReference>
<evidence type="ECO:0000256" key="1">
    <source>
        <dbReference type="SAM" id="Phobius"/>
    </source>
</evidence>
<feature type="transmembrane region" description="Helical" evidence="1">
    <location>
        <begin position="71"/>
        <end position="90"/>
    </location>
</feature>
<proteinExistence type="predicted"/>
<organism evidence="3 4">
    <name type="scientific">Paenibacillus aestuarii</name>
    <dbReference type="NCBI Taxonomy" id="516965"/>
    <lineage>
        <taxon>Bacteria</taxon>
        <taxon>Bacillati</taxon>
        <taxon>Bacillota</taxon>
        <taxon>Bacilli</taxon>
        <taxon>Bacillales</taxon>
        <taxon>Paenibacillaceae</taxon>
        <taxon>Paenibacillus</taxon>
    </lineage>
</organism>
<evidence type="ECO:0000259" key="2">
    <source>
        <dbReference type="Pfam" id="PF09922"/>
    </source>
</evidence>
<accession>A0ABW0KIA9</accession>
<keyword evidence="1" id="KW-0472">Membrane</keyword>
<evidence type="ECO:0000313" key="4">
    <source>
        <dbReference type="Proteomes" id="UP001596044"/>
    </source>
</evidence>
<keyword evidence="4" id="KW-1185">Reference proteome</keyword>
<comment type="caution">
    <text evidence="3">The sequence shown here is derived from an EMBL/GenBank/DDBJ whole genome shotgun (WGS) entry which is preliminary data.</text>
</comment>
<keyword evidence="1" id="KW-1133">Transmembrane helix</keyword>
<dbReference type="RefSeq" id="WP_270880846.1">
    <property type="nucleotide sequence ID" value="NZ_JAQFVF010000038.1"/>
</dbReference>
<evidence type="ECO:0000313" key="3">
    <source>
        <dbReference type="EMBL" id="MFC5452462.1"/>
    </source>
</evidence>
<dbReference type="InterPro" id="IPR024425">
    <property type="entry name" value="LiaF-like_C"/>
</dbReference>
<protein>
    <submittedName>
        <fullName evidence="3">Cell wall-active antibiotics response protein LiaF</fullName>
    </submittedName>
</protein>
<keyword evidence="1" id="KW-0812">Transmembrane</keyword>
<reference evidence="4" key="1">
    <citation type="journal article" date="2019" name="Int. J. Syst. Evol. Microbiol.">
        <title>The Global Catalogue of Microorganisms (GCM) 10K type strain sequencing project: providing services to taxonomists for standard genome sequencing and annotation.</title>
        <authorList>
            <consortium name="The Broad Institute Genomics Platform"/>
            <consortium name="The Broad Institute Genome Sequencing Center for Infectious Disease"/>
            <person name="Wu L."/>
            <person name="Ma J."/>
        </authorList>
    </citation>
    <scope>NUCLEOTIDE SEQUENCE [LARGE SCALE GENOMIC DNA]</scope>
    <source>
        <strain evidence="4">KACC 11904</strain>
    </source>
</reference>
<dbReference type="NCBIfam" id="NF040535">
    <property type="entry name" value="LiaF_C_term"/>
    <property type="match status" value="1"/>
</dbReference>
<dbReference type="Pfam" id="PF09922">
    <property type="entry name" value="LiaF-like_C"/>
    <property type="match status" value="1"/>
</dbReference>
<feature type="domain" description="Cell wall-active antibiotics response LiaF-like C-terminal" evidence="2">
    <location>
        <begin position="134"/>
        <end position="229"/>
    </location>
</feature>
<sequence>MKLVWNPWTGFIILFTSTYAGVFLSHGGYALLDPLFWIGVGYLLYRTMWSWLGLPAFMLAAYHIAVSMKMNIPGTVTGTALLFIGLLLILGRRPAVAEKVWRKMVENSELQVNTSSRLLTVFAILRHELMQKLKGLSTSPKFGDLHLDLSKMMIPEGEMKIDVSRWVGSVSIYVPYDLEVNMMCSARIGTVDLFGERKKYRGQFITSDYQDAERKVLLRLTTGIGDVTVRWL</sequence>
<gene>
    <name evidence="3" type="primary">liaF</name>
    <name evidence="3" type="ORF">ACFPOG_30100</name>
</gene>